<dbReference type="RefSeq" id="WP_029209947.1">
    <property type="nucleotide sequence ID" value="NZ_JAKRCV010000014.1"/>
</dbReference>
<feature type="transmembrane region" description="Helical" evidence="1">
    <location>
        <begin position="23"/>
        <end position="44"/>
    </location>
</feature>
<dbReference type="EMBL" id="JAKRCV010000014">
    <property type="protein sequence ID" value="MCG7321556.1"/>
    <property type="molecule type" value="Genomic_DNA"/>
</dbReference>
<accession>A0ABS9Q117</accession>
<organism evidence="2 3">
    <name type="scientific">Arsenicicoccus bolidensis</name>
    <dbReference type="NCBI Taxonomy" id="229480"/>
    <lineage>
        <taxon>Bacteria</taxon>
        <taxon>Bacillati</taxon>
        <taxon>Actinomycetota</taxon>
        <taxon>Actinomycetes</taxon>
        <taxon>Micrococcales</taxon>
        <taxon>Intrasporangiaceae</taxon>
        <taxon>Arsenicicoccus</taxon>
    </lineage>
</organism>
<keyword evidence="3" id="KW-1185">Reference proteome</keyword>
<keyword evidence="1" id="KW-0812">Transmembrane</keyword>
<protein>
    <recommendedName>
        <fullName evidence="4">DUF3592 domain-containing protein</fullName>
    </recommendedName>
</protein>
<reference evidence="2 3" key="1">
    <citation type="submission" date="2022-02" db="EMBL/GenBank/DDBJ databases">
        <title>Uncovering new skin microbiome diversity through culturing and metagenomics.</title>
        <authorList>
            <person name="Conlan S."/>
            <person name="Deming C."/>
            <person name="Nisc Comparative Sequencing Program N."/>
            <person name="Segre J.A."/>
        </authorList>
    </citation>
    <scope>NUCLEOTIDE SEQUENCE [LARGE SCALE GENOMIC DNA]</scope>
    <source>
        <strain evidence="2 3">ACRQZ</strain>
    </source>
</reference>
<comment type="caution">
    <text evidence="2">The sequence shown here is derived from an EMBL/GenBank/DDBJ whole genome shotgun (WGS) entry which is preliminary data.</text>
</comment>
<evidence type="ECO:0000313" key="3">
    <source>
        <dbReference type="Proteomes" id="UP001521931"/>
    </source>
</evidence>
<sequence>MTHDEALAAVSRLRRRSPARSRFLVLVVLTLVLVGIGVVAWRAGRSSWCVSALVWGSLAAGSAALTWPRLRRQDALLRTVTRLEEVVVVGPASAGVHRVRASDGSLWEIDEVGAWLPEGTRLWGSPLETGSAYVLVLPGPVRAVCSTRPPRPIGHPGEPSHQGDVALTVLRRKGLDTDRALSFFIPYLIFTSAFQIDQARRLGELGLAIGLGVLVGVLTLLGAAVLVPRWRRKRALVAATTRLEKGVARSGTRWDKPVLVGSDGRRWHVDWKDAYARDGRPVWTTPLEPSTPCFLVLPGMSDEVVYLPRGPRPAEG</sequence>
<gene>
    <name evidence="2" type="ORF">MHL29_06555</name>
</gene>
<keyword evidence="1" id="KW-1133">Transmembrane helix</keyword>
<name>A0ABS9Q117_9MICO</name>
<feature type="transmembrane region" description="Helical" evidence="1">
    <location>
        <begin position="180"/>
        <end position="196"/>
    </location>
</feature>
<feature type="transmembrane region" description="Helical" evidence="1">
    <location>
        <begin position="208"/>
        <end position="227"/>
    </location>
</feature>
<proteinExistence type="predicted"/>
<evidence type="ECO:0000256" key="1">
    <source>
        <dbReference type="SAM" id="Phobius"/>
    </source>
</evidence>
<feature type="transmembrane region" description="Helical" evidence="1">
    <location>
        <begin position="50"/>
        <end position="68"/>
    </location>
</feature>
<keyword evidence="1" id="KW-0472">Membrane</keyword>
<evidence type="ECO:0008006" key="4">
    <source>
        <dbReference type="Google" id="ProtNLM"/>
    </source>
</evidence>
<evidence type="ECO:0000313" key="2">
    <source>
        <dbReference type="EMBL" id="MCG7321556.1"/>
    </source>
</evidence>
<dbReference type="Proteomes" id="UP001521931">
    <property type="component" value="Unassembled WGS sequence"/>
</dbReference>